<dbReference type="NCBIfam" id="TIGR00426">
    <property type="entry name" value="competence protein ComEA helix-hairpin-helix repeat region"/>
    <property type="match status" value="1"/>
</dbReference>
<keyword evidence="5" id="KW-1185">Reference proteome</keyword>
<dbReference type="RefSeq" id="WP_076764753.1">
    <property type="nucleotide sequence ID" value="NZ_MSFI01000009.1"/>
</dbReference>
<dbReference type="Proteomes" id="UP000188613">
    <property type="component" value="Unassembled WGS sequence"/>
</dbReference>
<protein>
    <recommendedName>
        <fullName evidence="3">Helix-hairpin-helix DNA-binding motif class 1 domain-containing protein</fullName>
    </recommendedName>
</protein>
<evidence type="ECO:0000259" key="3">
    <source>
        <dbReference type="SMART" id="SM00278"/>
    </source>
</evidence>
<evidence type="ECO:0000256" key="2">
    <source>
        <dbReference type="SAM" id="Phobius"/>
    </source>
</evidence>
<feature type="transmembrane region" description="Helical" evidence="2">
    <location>
        <begin position="12"/>
        <end position="29"/>
    </location>
</feature>
<dbReference type="SUPFAM" id="SSF47781">
    <property type="entry name" value="RuvA domain 2-like"/>
    <property type="match status" value="1"/>
</dbReference>
<dbReference type="Gene3D" id="3.10.560.10">
    <property type="entry name" value="Outer membrane lipoprotein wza domain like"/>
    <property type="match status" value="1"/>
</dbReference>
<dbReference type="GO" id="GO:0015628">
    <property type="term" value="P:protein secretion by the type II secretion system"/>
    <property type="evidence" value="ECO:0007669"/>
    <property type="project" value="TreeGrafter"/>
</dbReference>
<evidence type="ECO:0000313" key="5">
    <source>
        <dbReference type="Proteomes" id="UP000188613"/>
    </source>
</evidence>
<dbReference type="EMBL" id="MSFI01000009">
    <property type="protein sequence ID" value="OMP67619.1"/>
    <property type="molecule type" value="Genomic_DNA"/>
</dbReference>
<feature type="domain" description="Helix-hairpin-helix DNA-binding motif class 1" evidence="3">
    <location>
        <begin position="164"/>
        <end position="183"/>
    </location>
</feature>
<comment type="caution">
    <text evidence="4">The sequence shown here is derived from an EMBL/GenBank/DDBJ whole genome shotgun (WGS) entry which is preliminary data.</text>
</comment>
<keyword evidence="2" id="KW-0812">Transmembrane</keyword>
<dbReference type="Gene3D" id="1.10.150.280">
    <property type="entry name" value="AF1531-like domain"/>
    <property type="match status" value="1"/>
</dbReference>
<dbReference type="GO" id="GO:0006281">
    <property type="term" value="P:DNA repair"/>
    <property type="evidence" value="ECO:0007669"/>
    <property type="project" value="InterPro"/>
</dbReference>
<dbReference type="PANTHER" id="PTHR21180:SF32">
    <property type="entry name" value="ENDONUCLEASE_EXONUCLEASE_PHOSPHATASE FAMILY DOMAIN-CONTAINING PROTEIN 1"/>
    <property type="match status" value="1"/>
</dbReference>
<dbReference type="STRING" id="1714355.BTO28_06650"/>
<dbReference type="InterPro" id="IPR004509">
    <property type="entry name" value="Competence_ComEA_HhH"/>
</dbReference>
<accession>A0A1V2A9D9</accession>
<evidence type="ECO:0000256" key="1">
    <source>
        <dbReference type="SAM" id="MobiDB-lite"/>
    </source>
</evidence>
<name>A0A1V2A9D9_9BACI</name>
<proteinExistence type="predicted"/>
<reference evidence="4 5" key="1">
    <citation type="submission" date="2016-12" db="EMBL/GenBank/DDBJ databases">
        <title>Domibacillus sp. SAB 38T whole genome sequencing.</title>
        <authorList>
            <person name="Verma A."/>
            <person name="Ojha A.K."/>
            <person name="Krishnamurthi S."/>
        </authorList>
    </citation>
    <scope>NUCLEOTIDE SEQUENCE [LARGE SCALE GENOMIC DNA]</scope>
    <source>
        <strain evidence="4 5">SAB 38</strain>
    </source>
</reference>
<dbReference type="Pfam" id="PF12836">
    <property type="entry name" value="HHH_3"/>
    <property type="match status" value="1"/>
</dbReference>
<feature type="compositionally biased region" description="Low complexity" evidence="1">
    <location>
        <begin position="132"/>
        <end position="147"/>
    </location>
</feature>
<organism evidence="4 5">
    <name type="scientific">Domibacillus epiphyticus</name>
    <dbReference type="NCBI Taxonomy" id="1714355"/>
    <lineage>
        <taxon>Bacteria</taxon>
        <taxon>Bacillati</taxon>
        <taxon>Bacillota</taxon>
        <taxon>Bacilli</taxon>
        <taxon>Bacillales</taxon>
        <taxon>Bacillaceae</taxon>
        <taxon>Domibacillus</taxon>
    </lineage>
</organism>
<gene>
    <name evidence="4" type="ORF">BTO28_06650</name>
</gene>
<dbReference type="InterPro" id="IPR051675">
    <property type="entry name" value="Endo/Exo/Phosphatase_dom_1"/>
</dbReference>
<dbReference type="SMART" id="SM00278">
    <property type="entry name" value="HhH1"/>
    <property type="match status" value="2"/>
</dbReference>
<feature type="domain" description="Helix-hairpin-helix DNA-binding motif class 1" evidence="3">
    <location>
        <begin position="194"/>
        <end position="213"/>
    </location>
</feature>
<keyword evidence="2" id="KW-0472">Membrane</keyword>
<dbReference type="PANTHER" id="PTHR21180">
    <property type="entry name" value="ENDONUCLEASE/EXONUCLEASE/PHOSPHATASE FAMILY DOMAIN-CONTAINING PROTEIN 1"/>
    <property type="match status" value="1"/>
</dbReference>
<dbReference type="InterPro" id="IPR019554">
    <property type="entry name" value="Soluble_ligand-bd"/>
</dbReference>
<dbReference type="Pfam" id="PF10531">
    <property type="entry name" value="SLBB"/>
    <property type="match status" value="1"/>
</dbReference>
<sequence length="217" mass="22971">MDVKQIVNKYKIPAAGGLVVLVFWLYGLTEKEELPPEPVQVEEAEAVVETASEEIQKEEDPVPVEVAIDVKGAVKMPGIYTITSDNRVNDAIKKAGGLTEQADPAAVNLAQKVHDEMVIYVPTIGEEAPPVTTSSTQAGSSAGSAGTPEGVDHPLINLNTADLSGLQELPGIGEAKAQAILDYRESDGPFKAVEDLKNVSGIGDKTFEKLASHITVK</sequence>
<dbReference type="OrthoDB" id="9790239at2"/>
<keyword evidence="2" id="KW-1133">Transmembrane helix</keyword>
<dbReference type="InterPro" id="IPR003583">
    <property type="entry name" value="Hlx-hairpin-Hlx_DNA-bd_motif"/>
</dbReference>
<dbReference type="InterPro" id="IPR010994">
    <property type="entry name" value="RuvA_2-like"/>
</dbReference>
<dbReference type="GO" id="GO:0003677">
    <property type="term" value="F:DNA binding"/>
    <property type="evidence" value="ECO:0007669"/>
    <property type="project" value="InterPro"/>
</dbReference>
<dbReference type="GO" id="GO:0015627">
    <property type="term" value="C:type II protein secretion system complex"/>
    <property type="evidence" value="ECO:0007669"/>
    <property type="project" value="TreeGrafter"/>
</dbReference>
<evidence type="ECO:0000313" key="4">
    <source>
        <dbReference type="EMBL" id="OMP67619.1"/>
    </source>
</evidence>
<dbReference type="AlphaFoldDB" id="A0A1V2A9D9"/>
<feature type="region of interest" description="Disordered" evidence="1">
    <location>
        <begin position="127"/>
        <end position="149"/>
    </location>
</feature>